<dbReference type="GO" id="GO:0003677">
    <property type="term" value="F:DNA binding"/>
    <property type="evidence" value="ECO:0007669"/>
    <property type="project" value="InterPro"/>
</dbReference>
<dbReference type="InterPro" id="IPR013762">
    <property type="entry name" value="Integrase-like_cat_sf"/>
</dbReference>
<dbReference type="PANTHER" id="PTHR30349:SF88">
    <property type="entry name" value="BLL1584 PROTEIN"/>
    <property type="match status" value="1"/>
</dbReference>
<keyword evidence="2" id="KW-0233">DNA recombination</keyword>
<keyword evidence="1" id="KW-0229">DNA integration</keyword>
<dbReference type="Pfam" id="PF00589">
    <property type="entry name" value="Phage_integrase"/>
    <property type="match status" value="1"/>
</dbReference>
<comment type="caution">
    <text evidence="5">The sequence shown here is derived from an EMBL/GenBank/DDBJ whole genome shotgun (WGS) entry which is preliminary data.</text>
</comment>
<dbReference type="EMBL" id="JAUSWL010000002">
    <property type="protein sequence ID" value="MDQ0542673.1"/>
    <property type="molecule type" value="Genomic_DNA"/>
</dbReference>
<dbReference type="PROSITE" id="PS51898">
    <property type="entry name" value="TYR_RECOMBINASE"/>
    <property type="match status" value="1"/>
</dbReference>
<evidence type="ECO:0000256" key="1">
    <source>
        <dbReference type="ARBA" id="ARBA00022908"/>
    </source>
</evidence>
<dbReference type="Gene3D" id="1.10.443.10">
    <property type="entry name" value="Intergrase catalytic core"/>
    <property type="match status" value="1"/>
</dbReference>
<evidence type="ECO:0000256" key="3">
    <source>
        <dbReference type="SAM" id="MobiDB-lite"/>
    </source>
</evidence>
<feature type="compositionally biased region" description="Basic and acidic residues" evidence="3">
    <location>
        <begin position="447"/>
        <end position="458"/>
    </location>
</feature>
<dbReference type="InterPro" id="IPR002104">
    <property type="entry name" value="Integrase_catalytic"/>
</dbReference>
<feature type="compositionally biased region" description="Basic residues" evidence="3">
    <location>
        <begin position="459"/>
        <end position="468"/>
    </location>
</feature>
<evidence type="ECO:0000259" key="4">
    <source>
        <dbReference type="PROSITE" id="PS51898"/>
    </source>
</evidence>
<dbReference type="SUPFAM" id="SSF56349">
    <property type="entry name" value="DNA breaking-rejoining enzymes"/>
    <property type="match status" value="1"/>
</dbReference>
<dbReference type="GO" id="GO:0015074">
    <property type="term" value="P:DNA integration"/>
    <property type="evidence" value="ECO:0007669"/>
    <property type="project" value="UniProtKB-KW"/>
</dbReference>
<evidence type="ECO:0000256" key="2">
    <source>
        <dbReference type="ARBA" id="ARBA00023172"/>
    </source>
</evidence>
<dbReference type="RefSeq" id="WP_081948537.1">
    <property type="nucleotide sequence ID" value="NZ_JAJALK010000003.1"/>
</dbReference>
<organism evidence="5 6">
    <name type="scientific">Methylobacterium brachiatum</name>
    <dbReference type="NCBI Taxonomy" id="269660"/>
    <lineage>
        <taxon>Bacteria</taxon>
        <taxon>Pseudomonadati</taxon>
        <taxon>Pseudomonadota</taxon>
        <taxon>Alphaproteobacteria</taxon>
        <taxon>Hyphomicrobiales</taxon>
        <taxon>Methylobacteriaceae</taxon>
        <taxon>Methylobacterium</taxon>
    </lineage>
</organism>
<gene>
    <name evidence="5" type="ORF">QO001_001591</name>
</gene>
<dbReference type="PANTHER" id="PTHR30349">
    <property type="entry name" value="PHAGE INTEGRASE-RELATED"/>
    <property type="match status" value="1"/>
</dbReference>
<feature type="domain" description="Tyr recombinase" evidence="4">
    <location>
        <begin position="199"/>
        <end position="413"/>
    </location>
</feature>
<dbReference type="AlphaFoldDB" id="A0AAJ1TUA3"/>
<protein>
    <submittedName>
        <fullName evidence="5">Integrase</fullName>
    </submittedName>
</protein>
<proteinExistence type="predicted"/>
<sequence>MAGRRKQAGARLWLRKRDEQDSSTWMWYIIDGKNQLSLGLFWDPHDPDGTKADLLLSEYKVDKAKGPRTAAAPSNADEIPLDDILDHMEASNPEKAGATDAEIRNRTNLLFCISELRKYWSGKYLSDVTAQSSVEYRNIRTGVRWKNQTKESDSSKIRVTGTQSARRELEVLNSAIQRYAREKNLTAIRQAELPPKAQPRDEWLTYDEVARLLLACRGRRWDPEADDWIRDARGRLVIKDPYTRRRRAGIARFILLAAWTGTRHDSVLRLRWKKNDSAGYVSGDLRTLFRRGDREADTSKSRNPCRIPTSLQAHIRRWQENDDKRDLLNIVHQQNGTGYNAYIQITFKQIVKDAGLDPERITPHTLRHTCAHWMKNEGVPIWVAADYLSMTVETLENVYGSHTLDSHELVVDAFAHRKRQVSPDRRSNASAAPVTLRVPSDPGRSNGRGDRWTRDWRMSKRPNRRRTP</sequence>
<name>A0AAJ1TUA3_9HYPH</name>
<dbReference type="InterPro" id="IPR050090">
    <property type="entry name" value="Tyrosine_recombinase_XerCD"/>
</dbReference>
<dbReference type="Proteomes" id="UP001223420">
    <property type="component" value="Unassembled WGS sequence"/>
</dbReference>
<dbReference type="InterPro" id="IPR011010">
    <property type="entry name" value="DNA_brk_join_enz"/>
</dbReference>
<reference evidence="5" key="1">
    <citation type="submission" date="2023-07" db="EMBL/GenBank/DDBJ databases">
        <title>Genomic Encyclopedia of Type Strains, Phase IV (KMG-IV): sequencing the most valuable type-strain genomes for metagenomic binning, comparative biology and taxonomic classification.</title>
        <authorList>
            <person name="Goeker M."/>
        </authorList>
    </citation>
    <scope>NUCLEOTIDE SEQUENCE</scope>
    <source>
        <strain evidence="5">DSM 19569</strain>
    </source>
</reference>
<accession>A0AAJ1TUA3</accession>
<evidence type="ECO:0000313" key="6">
    <source>
        <dbReference type="Proteomes" id="UP001223420"/>
    </source>
</evidence>
<dbReference type="GO" id="GO:0006310">
    <property type="term" value="P:DNA recombination"/>
    <property type="evidence" value="ECO:0007669"/>
    <property type="project" value="UniProtKB-KW"/>
</dbReference>
<feature type="region of interest" description="Disordered" evidence="3">
    <location>
        <begin position="419"/>
        <end position="468"/>
    </location>
</feature>
<evidence type="ECO:0000313" key="5">
    <source>
        <dbReference type="EMBL" id="MDQ0542673.1"/>
    </source>
</evidence>